<proteinExistence type="predicted"/>
<feature type="transmembrane region" description="Helical" evidence="1">
    <location>
        <begin position="146"/>
        <end position="168"/>
    </location>
</feature>
<dbReference type="Proteomes" id="UP000501568">
    <property type="component" value="Chromosome"/>
</dbReference>
<keyword evidence="1" id="KW-0812">Transmembrane</keyword>
<feature type="transmembrane region" description="Helical" evidence="1">
    <location>
        <begin position="347"/>
        <end position="365"/>
    </location>
</feature>
<feature type="transmembrane region" description="Helical" evidence="1">
    <location>
        <begin position="273"/>
        <end position="296"/>
    </location>
</feature>
<feature type="transmembrane region" description="Helical" evidence="1">
    <location>
        <begin position="188"/>
        <end position="207"/>
    </location>
</feature>
<keyword evidence="1" id="KW-0472">Membrane</keyword>
<keyword evidence="1" id="KW-1133">Transmembrane helix</keyword>
<sequence length="548" mass="59097">MSILRHANTPRATFRLKIVAAALLIVAADRMFFGVLPGSVLGVAALGWALTLALVVPAVRRRWRSVLALSAAMGFALALVDQPGMLTFVLFWSSVSLAALLVRRPFDSAVSWGIRLVLHGIVGPFIPACDLLRLARARTRGGGPNLLAILSIVALPLLGGGLFLAIFAGANPVIGDVLSRVEIPDLGWLVLHGVFWSFALAVLWPAFRPLRFVTLDFQPAVGEPGIAAIDLPVLTLLLSLLSFNAVFALQNALDIAFLWSGAPLPGTITLADYAHRGAYALIATALMAGAFVIVALRPGSRAGQSGPVRALVVLWTGQNILLVASSILRTMDYVDAYGMTVLRLSALAWMGLVGTGLFLICWRLVFGLSARWLINANALAATLVLSASTVIDYRAVAAHWNVVHADIAGGSTPIDLCYLNRMGSAALVPLIALESRVTDPQLRERIGWIRDHKLVDTIRTQRDWRRWTWRDDRRLRRALAMLGNPASVGDQRGGSRNCDGTIYVPPKPRPQDAMWRSAMRELPTGEPDATLAIEGALARQPLTEGDAQ</sequence>
<evidence type="ECO:0000313" key="3">
    <source>
        <dbReference type="Proteomes" id="UP000501568"/>
    </source>
</evidence>
<dbReference type="AlphaFoldDB" id="A0A6G6Y5L4"/>
<feature type="transmembrane region" description="Helical" evidence="1">
    <location>
        <begin position="66"/>
        <end position="92"/>
    </location>
</feature>
<reference evidence="2 3" key="1">
    <citation type="submission" date="2020-02" db="EMBL/GenBank/DDBJ databases">
        <authorList>
            <person name="Zheng R.K."/>
            <person name="Sun C.M."/>
        </authorList>
    </citation>
    <scope>NUCLEOTIDE SEQUENCE [LARGE SCALE GENOMIC DNA]</scope>
    <source>
        <strain evidence="3">zrk23</strain>
    </source>
</reference>
<dbReference type="RefSeq" id="WP_165326872.1">
    <property type="nucleotide sequence ID" value="NZ_CP049109.1"/>
</dbReference>
<organism evidence="2 3">
    <name type="scientific">Stakelama tenebrarum</name>
    <dbReference type="NCBI Taxonomy" id="2711215"/>
    <lineage>
        <taxon>Bacteria</taxon>
        <taxon>Pseudomonadati</taxon>
        <taxon>Pseudomonadota</taxon>
        <taxon>Alphaproteobacteria</taxon>
        <taxon>Sphingomonadales</taxon>
        <taxon>Sphingomonadaceae</taxon>
        <taxon>Stakelama</taxon>
    </lineage>
</organism>
<feature type="transmembrane region" description="Helical" evidence="1">
    <location>
        <begin position="228"/>
        <end position="253"/>
    </location>
</feature>
<feature type="transmembrane region" description="Helical" evidence="1">
    <location>
        <begin position="112"/>
        <end position="134"/>
    </location>
</feature>
<feature type="transmembrane region" description="Helical" evidence="1">
    <location>
        <begin position="308"/>
        <end position="327"/>
    </location>
</feature>
<dbReference type="EMBL" id="CP049109">
    <property type="protein sequence ID" value="QIG79866.1"/>
    <property type="molecule type" value="Genomic_DNA"/>
</dbReference>
<evidence type="ECO:0000313" key="2">
    <source>
        <dbReference type="EMBL" id="QIG79866.1"/>
    </source>
</evidence>
<name>A0A6G6Y5L4_9SPHN</name>
<protein>
    <submittedName>
        <fullName evidence="2">DUF4173 domain-containing protein</fullName>
    </submittedName>
</protein>
<evidence type="ECO:0000256" key="1">
    <source>
        <dbReference type="SAM" id="Phobius"/>
    </source>
</evidence>
<feature type="transmembrane region" description="Helical" evidence="1">
    <location>
        <begin position="39"/>
        <end position="59"/>
    </location>
</feature>
<feature type="transmembrane region" description="Helical" evidence="1">
    <location>
        <begin position="12"/>
        <end position="33"/>
    </location>
</feature>
<accession>A0A6G6Y5L4</accession>
<keyword evidence="3" id="KW-1185">Reference proteome</keyword>
<dbReference type="InterPro" id="IPR025291">
    <property type="entry name" value="DUF4153"/>
</dbReference>
<gene>
    <name evidence="2" type="ORF">G5C33_08805</name>
</gene>
<dbReference type="KEGG" id="spzr:G5C33_08805"/>
<dbReference type="Pfam" id="PF13687">
    <property type="entry name" value="DUF4153"/>
    <property type="match status" value="1"/>
</dbReference>